<dbReference type="SUPFAM" id="SSF46785">
    <property type="entry name" value="Winged helix' DNA-binding domain"/>
    <property type="match status" value="1"/>
</dbReference>
<evidence type="ECO:0000313" key="4">
    <source>
        <dbReference type="EMBL" id="KMZ61145.1"/>
    </source>
</evidence>
<dbReference type="EMBL" id="LFYR01001529">
    <property type="protein sequence ID" value="KMZ61145.1"/>
    <property type="molecule type" value="Genomic_DNA"/>
</dbReference>
<dbReference type="Proteomes" id="UP000036987">
    <property type="component" value="Unassembled WGS sequence"/>
</dbReference>
<keyword evidence="2" id="KW-0804">Transcription</keyword>
<accession>A0A0K9NYY0</accession>
<organism evidence="4 5">
    <name type="scientific">Zostera marina</name>
    <name type="common">Eelgrass</name>
    <dbReference type="NCBI Taxonomy" id="29655"/>
    <lineage>
        <taxon>Eukaryota</taxon>
        <taxon>Viridiplantae</taxon>
        <taxon>Streptophyta</taxon>
        <taxon>Embryophyta</taxon>
        <taxon>Tracheophyta</taxon>
        <taxon>Spermatophyta</taxon>
        <taxon>Magnoliopsida</taxon>
        <taxon>Liliopsida</taxon>
        <taxon>Zosteraceae</taxon>
        <taxon>Zostera</taxon>
    </lineage>
</organism>
<protein>
    <recommendedName>
        <fullName evidence="3">E2F/DP family winged-helix DNA-binding domain-containing protein</fullName>
    </recommendedName>
</protein>
<evidence type="ECO:0000256" key="1">
    <source>
        <dbReference type="ARBA" id="ARBA00023306"/>
    </source>
</evidence>
<dbReference type="InterPro" id="IPR003316">
    <property type="entry name" value="E2F_WHTH_DNA-bd_dom"/>
</dbReference>
<keyword evidence="5" id="KW-1185">Reference proteome</keyword>
<comment type="subcellular location">
    <subcellularLocation>
        <location evidence="2">Nucleus</location>
    </subcellularLocation>
</comment>
<keyword evidence="2" id="KW-0539">Nucleus</keyword>
<dbReference type="GO" id="GO:0005634">
    <property type="term" value="C:nucleus"/>
    <property type="evidence" value="ECO:0007669"/>
    <property type="project" value="UniProtKB-SubCell"/>
</dbReference>
<evidence type="ECO:0000256" key="2">
    <source>
        <dbReference type="RuleBase" id="RU003796"/>
    </source>
</evidence>
<dbReference type="GO" id="GO:0006355">
    <property type="term" value="P:regulation of DNA-templated transcription"/>
    <property type="evidence" value="ECO:0007669"/>
    <property type="project" value="InterPro"/>
</dbReference>
<evidence type="ECO:0000259" key="3">
    <source>
        <dbReference type="Pfam" id="PF02319"/>
    </source>
</evidence>
<dbReference type="InterPro" id="IPR036388">
    <property type="entry name" value="WH-like_DNA-bd_sf"/>
</dbReference>
<feature type="domain" description="E2F/DP family winged-helix DNA-binding" evidence="3">
    <location>
        <begin position="2"/>
        <end position="38"/>
    </location>
</feature>
<reference evidence="5" key="1">
    <citation type="journal article" date="2016" name="Nature">
        <title>The genome of the seagrass Zostera marina reveals angiosperm adaptation to the sea.</title>
        <authorList>
            <person name="Olsen J.L."/>
            <person name="Rouze P."/>
            <person name="Verhelst B."/>
            <person name="Lin Y.-C."/>
            <person name="Bayer T."/>
            <person name="Collen J."/>
            <person name="Dattolo E."/>
            <person name="De Paoli E."/>
            <person name="Dittami S."/>
            <person name="Maumus F."/>
            <person name="Michel G."/>
            <person name="Kersting A."/>
            <person name="Lauritano C."/>
            <person name="Lohaus R."/>
            <person name="Toepel M."/>
            <person name="Tonon T."/>
            <person name="Vanneste K."/>
            <person name="Amirebrahimi M."/>
            <person name="Brakel J."/>
            <person name="Bostroem C."/>
            <person name="Chovatia M."/>
            <person name="Grimwood J."/>
            <person name="Jenkins J.W."/>
            <person name="Jueterbock A."/>
            <person name="Mraz A."/>
            <person name="Stam W.T."/>
            <person name="Tice H."/>
            <person name="Bornberg-Bauer E."/>
            <person name="Green P.J."/>
            <person name="Pearson G.A."/>
            <person name="Procaccini G."/>
            <person name="Duarte C.M."/>
            <person name="Schmutz J."/>
            <person name="Reusch T.B.H."/>
            <person name="Van de Peer Y."/>
        </authorList>
    </citation>
    <scope>NUCLEOTIDE SEQUENCE [LARGE SCALE GENOMIC DNA]</scope>
    <source>
        <strain evidence="5">cv. Finnish</strain>
    </source>
</reference>
<dbReference type="STRING" id="29655.A0A0K9NYY0"/>
<keyword evidence="2" id="KW-0805">Transcription regulation</keyword>
<dbReference type="GO" id="GO:0003677">
    <property type="term" value="F:DNA binding"/>
    <property type="evidence" value="ECO:0007669"/>
    <property type="project" value="UniProtKB-KW"/>
</dbReference>
<dbReference type="GO" id="GO:0005667">
    <property type="term" value="C:transcription regulator complex"/>
    <property type="evidence" value="ECO:0007669"/>
    <property type="project" value="InterPro"/>
</dbReference>
<comment type="similarity">
    <text evidence="2">Belongs to the E2F/DP family.</text>
</comment>
<gene>
    <name evidence="4" type="ORF">ZOSMA_54G00760</name>
</gene>
<keyword evidence="1" id="KW-0131">Cell cycle</keyword>
<keyword evidence="2" id="KW-0238">DNA-binding</keyword>
<dbReference type="OrthoDB" id="5318at2759"/>
<dbReference type="AlphaFoldDB" id="A0A0K9NYY0"/>
<name>A0A0K9NYY0_ZOSMR</name>
<comment type="caution">
    <text evidence="4">The sequence shown here is derived from an EMBL/GenBank/DDBJ whole genome shotgun (WGS) entry which is preliminary data.</text>
</comment>
<evidence type="ECO:0000313" key="5">
    <source>
        <dbReference type="Proteomes" id="UP000036987"/>
    </source>
</evidence>
<dbReference type="InterPro" id="IPR036390">
    <property type="entry name" value="WH_DNA-bd_sf"/>
</dbReference>
<dbReference type="Gene3D" id="1.10.10.10">
    <property type="entry name" value="Winged helix-like DNA-binding domain superfamily/Winged helix DNA-binding domain"/>
    <property type="match status" value="1"/>
</dbReference>
<dbReference type="Pfam" id="PF02319">
    <property type="entry name" value="WHD_E2F_TDP"/>
    <property type="match status" value="1"/>
</dbReference>
<sequence length="183" mass="21107">MRTKVRRLYDIANVLASLNLIEKTQDVDSRKPAFRWLGVSSKCHNVVESAEPLAVKPWNKRSFGSDLTNANAELKKTKMNPVADENPRKVMKRTDDIRQCNMTAQRQLQVSKTYSFGPFLPLVGLKYEEDTEADDKRDSSMNEWEDLASSFRLQYHNQALRDLFAHYMEAWKSWYVEVAQGGG</sequence>
<dbReference type="OMA" id="NEWEDLA"/>
<proteinExistence type="inferred from homology"/>